<keyword evidence="2" id="KW-1185">Reference proteome</keyword>
<gene>
    <name evidence="1" type="ORF">GCM10009862_06800</name>
</gene>
<name>A0ABN3P930_9MICO</name>
<accession>A0ABN3P930</accession>
<dbReference type="RefSeq" id="WP_344226900.1">
    <property type="nucleotide sequence ID" value="NZ_BAAARI010000003.1"/>
</dbReference>
<dbReference type="EMBL" id="BAAARI010000003">
    <property type="protein sequence ID" value="GAA2570647.1"/>
    <property type="molecule type" value="Genomic_DNA"/>
</dbReference>
<sequence length="385" mass="42385">MSLTHDIGPVLHQNASADADTQILAVLCAVKTRRIAVRDWLRLYAGPEVASVVSDDARWDGLVKTAKKHISSSPSARRRDIARRTVTHALRDYPGATASQRRKVRLLAAVVGADMLAHPDAWDTWVGNARNLGARLGIDRDTARNWLALACEHGVLKRRAGRTKSGEPRFALMRWPTSHRPSAVEKAASASILAGEPNLVAQWILSAAHPAWHYGRVKATEGAPDVNKNALTPLAWEASVLWAAGVKTPTKRLRTLLPADVADLDLHWEAVARAEEAWARRKEDAAQTTAKSIARREEKARIYDVLAEWGWTPKEWPRATTEDGHAARLAALDAFIPTAKAALARSLNAPPALWTALEHGLRQHFPAEAEKAIAYLRKDIFDDND</sequence>
<evidence type="ECO:0000313" key="2">
    <source>
        <dbReference type="Proteomes" id="UP001500274"/>
    </source>
</evidence>
<organism evidence="1 2">
    <name type="scientific">Microbacterium binotii</name>
    <dbReference type="NCBI Taxonomy" id="462710"/>
    <lineage>
        <taxon>Bacteria</taxon>
        <taxon>Bacillati</taxon>
        <taxon>Actinomycetota</taxon>
        <taxon>Actinomycetes</taxon>
        <taxon>Micrococcales</taxon>
        <taxon>Microbacteriaceae</taxon>
        <taxon>Microbacterium</taxon>
    </lineage>
</organism>
<proteinExistence type="predicted"/>
<comment type="caution">
    <text evidence="1">The sequence shown here is derived from an EMBL/GenBank/DDBJ whole genome shotgun (WGS) entry which is preliminary data.</text>
</comment>
<dbReference type="Proteomes" id="UP001500274">
    <property type="component" value="Unassembled WGS sequence"/>
</dbReference>
<reference evidence="1 2" key="1">
    <citation type="journal article" date="2019" name="Int. J. Syst. Evol. Microbiol.">
        <title>The Global Catalogue of Microorganisms (GCM) 10K type strain sequencing project: providing services to taxonomists for standard genome sequencing and annotation.</title>
        <authorList>
            <consortium name="The Broad Institute Genomics Platform"/>
            <consortium name="The Broad Institute Genome Sequencing Center for Infectious Disease"/>
            <person name="Wu L."/>
            <person name="Ma J."/>
        </authorList>
    </citation>
    <scope>NUCLEOTIDE SEQUENCE [LARGE SCALE GENOMIC DNA]</scope>
    <source>
        <strain evidence="1 2">JCM 16365</strain>
    </source>
</reference>
<protein>
    <submittedName>
        <fullName evidence="1">Uncharacterized protein</fullName>
    </submittedName>
</protein>
<evidence type="ECO:0000313" key="1">
    <source>
        <dbReference type="EMBL" id="GAA2570647.1"/>
    </source>
</evidence>